<dbReference type="AlphaFoldDB" id="A0A9X4LK44"/>
<reference evidence="1" key="1">
    <citation type="submission" date="2019-02" db="EMBL/GenBank/DDBJ databases">
        <title>Draft genome of the type strain Pelomonas aquatica CCUG 52575T.</title>
        <authorList>
            <person name="Gomila M."/>
            <person name="Lalucat J."/>
        </authorList>
    </citation>
    <scope>NUCLEOTIDE SEQUENCE</scope>
    <source>
        <strain evidence="1">CCUG 52575</strain>
    </source>
</reference>
<name>A0A9X4LK44_9BURK</name>
<dbReference type="EMBL" id="SGUG01000024">
    <property type="protein sequence ID" value="MDG0863942.1"/>
    <property type="molecule type" value="Genomic_DNA"/>
</dbReference>
<proteinExistence type="predicted"/>
<dbReference type="SUPFAM" id="SSF46689">
    <property type="entry name" value="Homeodomain-like"/>
    <property type="match status" value="1"/>
</dbReference>
<dbReference type="Proteomes" id="UP001152766">
    <property type="component" value="Unassembled WGS sequence"/>
</dbReference>
<evidence type="ECO:0000313" key="2">
    <source>
        <dbReference type="Proteomes" id="UP001152766"/>
    </source>
</evidence>
<evidence type="ECO:0000313" key="1">
    <source>
        <dbReference type="EMBL" id="MDG0863942.1"/>
    </source>
</evidence>
<comment type="caution">
    <text evidence="1">The sequence shown here is derived from an EMBL/GenBank/DDBJ whole genome shotgun (WGS) entry which is preliminary data.</text>
</comment>
<organism evidence="1 2">
    <name type="scientific">Pelomonas aquatica</name>
    <dbReference type="NCBI Taxonomy" id="431058"/>
    <lineage>
        <taxon>Bacteria</taxon>
        <taxon>Pseudomonadati</taxon>
        <taxon>Pseudomonadota</taxon>
        <taxon>Betaproteobacteria</taxon>
        <taxon>Burkholderiales</taxon>
        <taxon>Sphaerotilaceae</taxon>
        <taxon>Roseateles</taxon>
    </lineage>
</organism>
<gene>
    <name evidence="1" type="ORF">EXJ73_15875</name>
</gene>
<protein>
    <submittedName>
        <fullName evidence="1">TetR/AcrR family transcriptional regulator</fullName>
    </submittedName>
</protein>
<dbReference type="RefSeq" id="WP_268153428.1">
    <property type="nucleotide sequence ID" value="NZ_JAPPUW010000022.1"/>
</dbReference>
<accession>A0A9X4LK44</accession>
<dbReference type="InterPro" id="IPR009057">
    <property type="entry name" value="Homeodomain-like_sf"/>
</dbReference>
<sequence length="231" mass="25440">MESTASTEDFRVRSAAEKRERMHARLIAATMEAYLQAPAGFHPVIDDVIRVADVSRGTFYKYFDSLDEVRAKIGRSMAGEMLSSYEALFAGIEDYAVRMAAGPLMALARAAMEPRHAAFISRVDFIEFLDGEDPRSVIVKRGLEEGRQRGQVQFESLEAAVDLVVGVSLEGARRILQTGALDGAYIRETATLVMLGLGLSRPEAKAAVTAAWEHLQKVSGRLHWWRPVGGI</sequence>
<dbReference type="Gene3D" id="1.10.357.10">
    <property type="entry name" value="Tetracycline Repressor, domain 2"/>
    <property type="match status" value="1"/>
</dbReference>
<keyword evidence="2" id="KW-1185">Reference proteome</keyword>